<organism evidence="1 2">
    <name type="scientific">Melastoma candidum</name>
    <dbReference type="NCBI Taxonomy" id="119954"/>
    <lineage>
        <taxon>Eukaryota</taxon>
        <taxon>Viridiplantae</taxon>
        <taxon>Streptophyta</taxon>
        <taxon>Embryophyta</taxon>
        <taxon>Tracheophyta</taxon>
        <taxon>Spermatophyta</taxon>
        <taxon>Magnoliopsida</taxon>
        <taxon>eudicotyledons</taxon>
        <taxon>Gunneridae</taxon>
        <taxon>Pentapetalae</taxon>
        <taxon>rosids</taxon>
        <taxon>malvids</taxon>
        <taxon>Myrtales</taxon>
        <taxon>Melastomataceae</taxon>
        <taxon>Melastomatoideae</taxon>
        <taxon>Melastomateae</taxon>
        <taxon>Melastoma</taxon>
    </lineage>
</organism>
<evidence type="ECO:0000313" key="2">
    <source>
        <dbReference type="Proteomes" id="UP001057402"/>
    </source>
</evidence>
<reference evidence="2" key="1">
    <citation type="journal article" date="2023" name="Front. Plant Sci.">
        <title>Chromosomal-level genome assembly of Melastoma candidum provides insights into trichome evolution.</title>
        <authorList>
            <person name="Zhong Y."/>
            <person name="Wu W."/>
            <person name="Sun C."/>
            <person name="Zou P."/>
            <person name="Liu Y."/>
            <person name="Dai S."/>
            <person name="Zhou R."/>
        </authorList>
    </citation>
    <scope>NUCLEOTIDE SEQUENCE [LARGE SCALE GENOMIC DNA]</scope>
</reference>
<evidence type="ECO:0000313" key="1">
    <source>
        <dbReference type="EMBL" id="KAI4371586.1"/>
    </source>
</evidence>
<proteinExistence type="predicted"/>
<comment type="caution">
    <text evidence="1">The sequence shown here is derived from an EMBL/GenBank/DDBJ whole genome shotgun (WGS) entry which is preliminary data.</text>
</comment>
<name>A0ACB9R1A1_9MYRT</name>
<protein>
    <submittedName>
        <fullName evidence="1">Uncharacterized protein</fullName>
    </submittedName>
</protein>
<accession>A0ACB9R1A1</accession>
<gene>
    <name evidence="1" type="ORF">MLD38_009915</name>
</gene>
<dbReference type="EMBL" id="CM042883">
    <property type="protein sequence ID" value="KAI4371586.1"/>
    <property type="molecule type" value="Genomic_DNA"/>
</dbReference>
<sequence>MVGHMKDVDIGTRREEWEMSGLPAASSRERLEVLDDEHYVISFRILGGEHRLANYTSVTALHEAKAGSIWMNPLLGRRHCRRRCQREQGGRSVAGLETAGSGVAATVGGAPEKMGPGSWLGIWKRLRFAAVGSGGRREDVTVDSWGTLARRVVTVVGDSEETRRGPEEWRTWWRFARAGLQGTQETRSSPLPYPDESLLLESAEREGGLAASLVGSGKESSSLAVSFIARIRTELPPRLLISQSEVVPWFTAPFLVRWSSSFVVVEIRGTAKDLRT</sequence>
<keyword evidence="2" id="KW-1185">Reference proteome</keyword>
<dbReference type="Proteomes" id="UP001057402">
    <property type="component" value="Chromosome 4"/>
</dbReference>